<proteinExistence type="predicted"/>
<organism evidence="2 3">
    <name type="scientific">Primorskyibacter flagellatus</name>
    <dbReference type="NCBI Taxonomy" id="1387277"/>
    <lineage>
        <taxon>Bacteria</taxon>
        <taxon>Pseudomonadati</taxon>
        <taxon>Pseudomonadota</taxon>
        <taxon>Alphaproteobacteria</taxon>
        <taxon>Rhodobacterales</taxon>
        <taxon>Roseobacteraceae</taxon>
        <taxon>Primorskyibacter</taxon>
    </lineage>
</organism>
<accession>A0A917EIA0</accession>
<dbReference type="SUPFAM" id="SSF55729">
    <property type="entry name" value="Acyl-CoA N-acyltransferases (Nat)"/>
    <property type="match status" value="1"/>
</dbReference>
<dbReference type="PROSITE" id="PS51186">
    <property type="entry name" value="GNAT"/>
    <property type="match status" value="1"/>
</dbReference>
<keyword evidence="3" id="KW-1185">Reference proteome</keyword>
<dbReference type="Pfam" id="PF13302">
    <property type="entry name" value="Acetyltransf_3"/>
    <property type="match status" value="1"/>
</dbReference>
<comment type="caution">
    <text evidence="2">The sequence shown here is derived from an EMBL/GenBank/DDBJ whole genome shotgun (WGS) entry which is preliminary data.</text>
</comment>
<name>A0A917EIA0_9RHOB</name>
<dbReference type="PANTHER" id="PTHR43792:SF16">
    <property type="entry name" value="N-ACETYLTRANSFERASE DOMAIN-CONTAINING PROTEIN"/>
    <property type="match status" value="1"/>
</dbReference>
<dbReference type="RefSeq" id="WP_188478219.1">
    <property type="nucleotide sequence ID" value="NZ_BMFJ01000001.1"/>
</dbReference>
<dbReference type="GO" id="GO:0016747">
    <property type="term" value="F:acyltransferase activity, transferring groups other than amino-acyl groups"/>
    <property type="evidence" value="ECO:0007669"/>
    <property type="project" value="InterPro"/>
</dbReference>
<dbReference type="EMBL" id="BMFJ01000001">
    <property type="protein sequence ID" value="GGE38107.1"/>
    <property type="molecule type" value="Genomic_DNA"/>
</dbReference>
<dbReference type="PANTHER" id="PTHR43792">
    <property type="entry name" value="GNAT FAMILY, PUTATIVE (AFU_ORTHOLOGUE AFUA_3G00765)-RELATED-RELATED"/>
    <property type="match status" value="1"/>
</dbReference>
<evidence type="ECO:0000313" key="3">
    <source>
        <dbReference type="Proteomes" id="UP000612855"/>
    </source>
</evidence>
<dbReference type="InterPro" id="IPR051531">
    <property type="entry name" value="N-acetyltransferase"/>
</dbReference>
<reference evidence="3" key="1">
    <citation type="journal article" date="2019" name="Int. J. Syst. Evol. Microbiol.">
        <title>The Global Catalogue of Microorganisms (GCM) 10K type strain sequencing project: providing services to taxonomists for standard genome sequencing and annotation.</title>
        <authorList>
            <consortium name="The Broad Institute Genomics Platform"/>
            <consortium name="The Broad Institute Genome Sequencing Center for Infectious Disease"/>
            <person name="Wu L."/>
            <person name="Ma J."/>
        </authorList>
    </citation>
    <scope>NUCLEOTIDE SEQUENCE [LARGE SCALE GENOMIC DNA]</scope>
    <source>
        <strain evidence="3">CGMCC 1.12664</strain>
    </source>
</reference>
<gene>
    <name evidence="2" type="ORF">GCM10011360_27390</name>
</gene>
<sequence>MIPVLTTDRLRLCAPRIEDFEHWAAFFASERAIYERGMMSRADAWRIWASDVAGWTLRGYGPFRVETLAGEYVGEVGLYEPDGYEGPELGWFVIPEAEGKGFAAEAARAVMTWARGRFGWDRLANIIDPRNDRSVALGLRLGGVIDPDGKGEDPGDIVIVHDLKGVAA</sequence>
<protein>
    <submittedName>
        <fullName evidence="2">Acetyltransferase</fullName>
    </submittedName>
</protein>
<dbReference type="InterPro" id="IPR000182">
    <property type="entry name" value="GNAT_dom"/>
</dbReference>
<dbReference type="InterPro" id="IPR016181">
    <property type="entry name" value="Acyl_CoA_acyltransferase"/>
</dbReference>
<dbReference type="AlphaFoldDB" id="A0A917EIA0"/>
<dbReference type="Proteomes" id="UP000612855">
    <property type="component" value="Unassembled WGS sequence"/>
</dbReference>
<dbReference type="Gene3D" id="3.40.630.30">
    <property type="match status" value="1"/>
</dbReference>
<evidence type="ECO:0000259" key="1">
    <source>
        <dbReference type="PROSITE" id="PS51186"/>
    </source>
</evidence>
<feature type="domain" description="N-acetyltransferase" evidence="1">
    <location>
        <begin position="8"/>
        <end position="164"/>
    </location>
</feature>
<evidence type="ECO:0000313" key="2">
    <source>
        <dbReference type="EMBL" id="GGE38107.1"/>
    </source>
</evidence>